<gene>
    <name evidence="1" type="ORF">AVENLUH13518_01896</name>
</gene>
<dbReference type="Proteomes" id="UP000075544">
    <property type="component" value="Unassembled WGS sequence"/>
</dbReference>
<sequence length="617" mass="71089">MSYIKPKFLSYTLPLSENIILRPEHTRAITPNGTGFFLGALCYRYSKNVGKNCYIVPDSLIPARIAWVRKLIYLFSDFIEHDPRRDISIAAIFRSFAQYIRWCDSEGLNDVLTGNKTKDYEAYSLYLSEKVKTHQLKSAGAQVTQSQIKEIYLEIFEDPQFYEGVPNIPKRNDSEPTEPPCEDRQSKTLSLCMSIFQGMSDFILNGHPYPFFIKTPEYLKFKDNGFWISHSGHWFDLSHLYTGLPVYNGPIDYISGKTRTAQELSELTGDSLNLCKRRIYKHEFYRLKANIDTRCSSRLDKARLAMSAFYILFIANTGINNAQAKSLQWDVEYTEERNDKVGFKTIKYRASGKITYFEIQSRFIKHFKKYLKLREYVNNDSSVNLLFGYQSKNRVTTPNIKSLVNTVNKLDPMLDFVMPMEWRAAKSDWYIRNHDPSLAALALQNTERTILKNYAAGSHAKHAIELSLFFDTISNLGINIEDDSNNHTVSSVGHCIDPLHPKALIKVKAIESDCKQPEGCLFCDKFVIHSDDQDIRKLFSCLFCIDQTAHLSASIDDYEDIFGPVRKRIGMIIDKVSSLSNKHENMVNRIRSEVIDKEELDPYWESKLSMLIEIGVI</sequence>
<evidence type="ECO:0000313" key="1">
    <source>
        <dbReference type="EMBL" id="KXZ70272.1"/>
    </source>
</evidence>
<dbReference type="RefSeq" id="WP_061524824.1">
    <property type="nucleotide sequence ID" value="NZ_JRHX01000058.1"/>
</dbReference>
<evidence type="ECO:0000313" key="2">
    <source>
        <dbReference type="Proteomes" id="UP000075544"/>
    </source>
</evidence>
<dbReference type="AlphaFoldDB" id="A0A150HTU9"/>
<comment type="caution">
    <text evidence="1">The sequence shown here is derived from an EMBL/GenBank/DDBJ whole genome shotgun (WGS) entry which is preliminary data.</text>
</comment>
<dbReference type="EMBL" id="JRHX01000058">
    <property type="protein sequence ID" value="KXZ70272.1"/>
    <property type="molecule type" value="Genomic_DNA"/>
</dbReference>
<reference evidence="1 2" key="1">
    <citation type="journal article" date="2016" name="Sci. Rep.">
        <title>Genomic and phenotypic characterization of the species Acinetobacter venetianus.</title>
        <authorList>
            <person name="Fondi M."/>
            <person name="Maida I."/>
            <person name="Perrin E."/>
            <person name="Orlandini V."/>
            <person name="La Torre L."/>
            <person name="Bosi E."/>
            <person name="Negroni A."/>
            <person name="Zanaroli G."/>
            <person name="Fava F."/>
            <person name="Decorosi F."/>
            <person name="Giovannetti L."/>
            <person name="Viti C."/>
            <person name="Vaneechoutte M."/>
            <person name="Dijkshoorn L."/>
            <person name="Fani R."/>
        </authorList>
    </citation>
    <scope>NUCLEOTIDE SEQUENCE [LARGE SCALE GENOMIC DNA]</scope>
    <source>
        <strain evidence="1 2">LUH13518</strain>
    </source>
</reference>
<evidence type="ECO:0008006" key="3">
    <source>
        <dbReference type="Google" id="ProtNLM"/>
    </source>
</evidence>
<name>A0A150HTU9_9GAMM</name>
<dbReference type="PATRIC" id="fig|52133.19.peg.1925"/>
<organism evidence="1 2">
    <name type="scientific">Acinetobacter venetianus</name>
    <dbReference type="NCBI Taxonomy" id="52133"/>
    <lineage>
        <taxon>Bacteria</taxon>
        <taxon>Pseudomonadati</taxon>
        <taxon>Pseudomonadota</taxon>
        <taxon>Gammaproteobacteria</taxon>
        <taxon>Moraxellales</taxon>
        <taxon>Moraxellaceae</taxon>
        <taxon>Acinetobacter</taxon>
    </lineage>
</organism>
<proteinExistence type="predicted"/>
<protein>
    <recommendedName>
        <fullName evidence="3">Integrase</fullName>
    </recommendedName>
</protein>
<accession>A0A150HTU9</accession>